<dbReference type="EMBL" id="CP060784">
    <property type="protein sequence ID" value="QNP51725.1"/>
    <property type="molecule type" value="Genomic_DNA"/>
</dbReference>
<protein>
    <submittedName>
        <fullName evidence="2">Uncharacterized protein</fullName>
    </submittedName>
</protein>
<keyword evidence="1" id="KW-0812">Transmembrane</keyword>
<keyword evidence="1" id="KW-1133">Transmembrane helix</keyword>
<dbReference type="Proteomes" id="UP000516093">
    <property type="component" value="Chromosome"/>
</dbReference>
<feature type="transmembrane region" description="Helical" evidence="1">
    <location>
        <begin position="157"/>
        <end position="183"/>
    </location>
</feature>
<evidence type="ECO:0000256" key="1">
    <source>
        <dbReference type="SAM" id="Phobius"/>
    </source>
</evidence>
<keyword evidence="1" id="KW-0472">Membrane</keyword>
<dbReference type="KEGG" id="hqi:H9L05_17435"/>
<feature type="transmembrane region" description="Helical" evidence="1">
    <location>
        <begin position="94"/>
        <end position="117"/>
    </location>
</feature>
<name>A0A7H0GTV9_9BACT</name>
<reference evidence="2 3" key="1">
    <citation type="submission" date="2020-08" db="EMBL/GenBank/DDBJ databases">
        <title>Genome sequence of Hymenobacter qilianensis JCM 19763T.</title>
        <authorList>
            <person name="Hyun D.-W."/>
            <person name="Bae J.-W."/>
        </authorList>
    </citation>
    <scope>NUCLEOTIDE SEQUENCE [LARGE SCALE GENOMIC DNA]</scope>
    <source>
        <strain evidence="2 3">JCM 19763</strain>
    </source>
</reference>
<feature type="transmembrane region" description="Helical" evidence="1">
    <location>
        <begin position="203"/>
        <end position="224"/>
    </location>
</feature>
<dbReference type="RefSeq" id="WP_187732002.1">
    <property type="nucleotide sequence ID" value="NZ_BMFN01000003.1"/>
</dbReference>
<evidence type="ECO:0000313" key="2">
    <source>
        <dbReference type="EMBL" id="QNP51725.1"/>
    </source>
</evidence>
<keyword evidence="3" id="KW-1185">Reference proteome</keyword>
<feature type="transmembrane region" description="Helical" evidence="1">
    <location>
        <begin position="123"/>
        <end position="145"/>
    </location>
</feature>
<organism evidence="2 3">
    <name type="scientific">Hymenobacter qilianensis</name>
    <dbReference type="NCBI Taxonomy" id="1385715"/>
    <lineage>
        <taxon>Bacteria</taxon>
        <taxon>Pseudomonadati</taxon>
        <taxon>Bacteroidota</taxon>
        <taxon>Cytophagia</taxon>
        <taxon>Cytophagales</taxon>
        <taxon>Hymenobacteraceae</taxon>
        <taxon>Hymenobacter</taxon>
    </lineage>
</organism>
<gene>
    <name evidence="2" type="ORF">H9L05_17435</name>
</gene>
<feature type="transmembrane region" description="Helical" evidence="1">
    <location>
        <begin position="64"/>
        <end position="82"/>
    </location>
</feature>
<evidence type="ECO:0000313" key="3">
    <source>
        <dbReference type="Proteomes" id="UP000516093"/>
    </source>
</evidence>
<dbReference type="AlphaFoldDB" id="A0A7H0GTV9"/>
<feature type="transmembrane region" description="Helical" evidence="1">
    <location>
        <begin position="38"/>
        <end position="58"/>
    </location>
</feature>
<proteinExistence type="predicted"/>
<accession>A0A7H0GTV9</accession>
<sequence>MDAWVVVHLINRVLEAAPILPFACACLRRQHIPYRFRLVFYYVAAKVVLFPMDTLSRITIRNNVYLFHLSTVLMVVLLAGTYQRLLPAGRVHQLIRLSIGMFLVVALLDATVLNGFITDVNSYAQALGCTILVTLALLHVVYLTRSSPFELEKQPEFFFSVAILVYCSCSVVTYAAINIIYSAEYYDVATIIRLDTLLSSPDTFLAAVHMALFAWMFRFFPISVSARAALPRWLHYSSWRRRPYWLLGQQLTALLPASAGLRAPSDLAKSVHLLQDK</sequence>